<protein>
    <submittedName>
        <fullName evidence="2">Uncharacterized protein</fullName>
    </submittedName>
</protein>
<sequence>MDAQQSRDQEIERLSAQVARLQAQLRTRPAPVRPPSATRKPGLGRRFLAVLLITLGVLLAPISVVAAWTKTELTDTDQFVATAAPILDDPAFQTFLVDEVTAAINEEIDLEAITSDLFDGIAGLDLSPRAAEALQLLEQPAVEGAQAQIRTAAERLIACAPSRRCGTRRCGSVTPG</sequence>
<feature type="transmembrane region" description="Helical" evidence="1">
    <location>
        <begin position="47"/>
        <end position="68"/>
    </location>
</feature>
<evidence type="ECO:0000256" key="1">
    <source>
        <dbReference type="SAM" id="Phobius"/>
    </source>
</evidence>
<gene>
    <name evidence="2" type="ORF">BCL67_11280</name>
</gene>
<keyword evidence="1" id="KW-0472">Membrane</keyword>
<organism evidence="2 3">
    <name type="scientific">Nesterenkonia sandarakina</name>
    <dbReference type="NCBI Taxonomy" id="272918"/>
    <lineage>
        <taxon>Bacteria</taxon>
        <taxon>Bacillati</taxon>
        <taxon>Actinomycetota</taxon>
        <taxon>Actinomycetes</taxon>
        <taxon>Micrococcales</taxon>
        <taxon>Micrococcaceae</taxon>
        <taxon>Nesterenkonia</taxon>
    </lineage>
</organism>
<evidence type="ECO:0000313" key="3">
    <source>
        <dbReference type="Proteomes" id="UP000238217"/>
    </source>
</evidence>
<comment type="caution">
    <text evidence="2">The sequence shown here is derived from an EMBL/GenBank/DDBJ whole genome shotgun (WGS) entry which is preliminary data.</text>
</comment>
<keyword evidence="1" id="KW-1133">Transmembrane helix</keyword>
<keyword evidence="1" id="KW-0812">Transmembrane</keyword>
<accession>A0A2T0YGT5</accession>
<dbReference type="EMBL" id="PVTY01000012">
    <property type="protein sequence ID" value="PRZ14217.1"/>
    <property type="molecule type" value="Genomic_DNA"/>
</dbReference>
<evidence type="ECO:0000313" key="2">
    <source>
        <dbReference type="EMBL" id="PRZ14217.1"/>
    </source>
</evidence>
<dbReference type="Proteomes" id="UP000238217">
    <property type="component" value="Unassembled WGS sequence"/>
</dbReference>
<name>A0A2T0YGT5_9MICC</name>
<dbReference type="AlphaFoldDB" id="A0A2T0YGT5"/>
<dbReference type="OrthoDB" id="4350291at2"/>
<reference evidence="2 3" key="1">
    <citation type="submission" date="2018-03" db="EMBL/GenBank/DDBJ databases">
        <title>Comparative analysis of microorganisms from saline springs in Andes Mountain Range, Colombia.</title>
        <authorList>
            <person name="Rubin E."/>
        </authorList>
    </citation>
    <scope>NUCLEOTIDE SEQUENCE [LARGE SCALE GENOMIC DNA]</scope>
    <source>
        <strain evidence="2 3">CG 35</strain>
    </source>
</reference>
<dbReference type="RefSeq" id="WP_106123472.1">
    <property type="nucleotide sequence ID" value="NZ_PVTY01000012.1"/>
</dbReference>
<keyword evidence="3" id="KW-1185">Reference proteome</keyword>
<proteinExistence type="predicted"/>